<dbReference type="Proteomes" id="UP001159100">
    <property type="component" value="Unassembled WGS sequence"/>
</dbReference>
<dbReference type="RefSeq" id="WP_259494733.1">
    <property type="nucleotide sequence ID" value="NZ_JARBWL010000001.1"/>
</dbReference>
<comment type="caution">
    <text evidence="2">The sequence shown here is derived from an EMBL/GenBank/DDBJ whole genome shotgun (WGS) entry which is preliminary data.</text>
</comment>
<proteinExistence type="predicted"/>
<evidence type="ECO:0000256" key="1">
    <source>
        <dbReference type="SAM" id="MobiDB-lite"/>
    </source>
</evidence>
<evidence type="ECO:0000313" key="3">
    <source>
        <dbReference type="Proteomes" id="UP001159100"/>
    </source>
</evidence>
<dbReference type="PROSITE" id="PS51257">
    <property type="entry name" value="PROKAR_LIPOPROTEIN"/>
    <property type="match status" value="1"/>
</dbReference>
<protein>
    <recommendedName>
        <fullName evidence="4">Lipoprotein</fullName>
    </recommendedName>
</protein>
<organism evidence="2 3">
    <name type="scientific">Pseudomonas fungipugnans</name>
    <dbReference type="NCBI Taxonomy" id="3024217"/>
    <lineage>
        <taxon>Bacteria</taxon>
        <taxon>Pseudomonadati</taxon>
        <taxon>Pseudomonadota</taxon>
        <taxon>Gammaproteobacteria</taxon>
        <taxon>Pseudomonadales</taxon>
        <taxon>Pseudomonadaceae</taxon>
        <taxon>Pseudomonas</taxon>
    </lineage>
</organism>
<dbReference type="EMBL" id="JARBWL010000001">
    <property type="protein sequence ID" value="MDI2590675.1"/>
    <property type="molecule type" value="Genomic_DNA"/>
</dbReference>
<evidence type="ECO:0000313" key="2">
    <source>
        <dbReference type="EMBL" id="MDI2590675.1"/>
    </source>
</evidence>
<name>A0ABT6QIH2_9PSED</name>
<feature type="region of interest" description="Disordered" evidence="1">
    <location>
        <begin position="74"/>
        <end position="119"/>
    </location>
</feature>
<feature type="compositionally biased region" description="Polar residues" evidence="1">
    <location>
        <begin position="107"/>
        <end position="119"/>
    </location>
</feature>
<reference evidence="2 3" key="1">
    <citation type="submission" date="2023-02" db="EMBL/GenBank/DDBJ databases">
        <title>Pseudomonas chrutzelriedensis sp. nov., a potently antifungal strain isolated from moss.</title>
        <authorList>
            <person name="Schnyder A."/>
            <person name="Kalawong R."/>
            <person name="Eberl L."/>
            <person name="Agnoli K."/>
        </authorList>
    </citation>
    <scope>NUCLEOTIDE SEQUENCE [LARGE SCALE GENOMIC DNA]</scope>
    <source>
        <strain evidence="2 3">681</strain>
    </source>
</reference>
<accession>A0ABT6QIH2</accession>
<gene>
    <name evidence="2" type="ORF">POF45_04395</name>
</gene>
<evidence type="ECO:0008006" key="4">
    <source>
        <dbReference type="Google" id="ProtNLM"/>
    </source>
</evidence>
<sequence>MPIPFRFYLAPVLLGVCAASMLVGCTTPEEQAAADRQTCGNYGYTQGTDAFANCMMKADTQRKKAAADWQAEQNRKWDAKTADPAMQDCQTTESVDVQGDAAAGGETTRTNSRTVCVGQ</sequence>
<keyword evidence="3" id="KW-1185">Reference proteome</keyword>